<dbReference type="InterPro" id="IPR005665">
    <property type="entry name" value="SecF_bac"/>
</dbReference>
<dbReference type="NCBIfam" id="TIGR00966">
    <property type="entry name" value="transloc_SecF"/>
    <property type="match status" value="1"/>
</dbReference>
<comment type="similarity">
    <text evidence="9">Belongs to the SecD/SecF family. SecF subfamily.</text>
</comment>
<dbReference type="GO" id="GO:0065002">
    <property type="term" value="P:intracellular protein transmembrane transport"/>
    <property type="evidence" value="ECO:0007669"/>
    <property type="project" value="UniProtKB-UniRule"/>
</dbReference>
<feature type="transmembrane region" description="Helical" evidence="9">
    <location>
        <begin position="137"/>
        <end position="154"/>
    </location>
</feature>
<comment type="function">
    <text evidence="9">Part of the Sec protein translocase complex. Interacts with the SecYEG preprotein conducting channel. SecDF uses the proton motive force (PMF) to complete protein translocation after the ATP-dependent function of SecA.</text>
</comment>
<dbReference type="InterPro" id="IPR048634">
    <property type="entry name" value="SecD_SecF_C"/>
</dbReference>
<dbReference type="EMBL" id="PDHH01000002">
    <property type="protein sequence ID" value="PSM52507.1"/>
    <property type="molecule type" value="Genomic_DNA"/>
</dbReference>
<dbReference type="InterPro" id="IPR022646">
    <property type="entry name" value="SecD/SecF_CS"/>
</dbReference>
<dbReference type="RefSeq" id="WP_106870036.1">
    <property type="nucleotide sequence ID" value="NZ_CP053841.1"/>
</dbReference>
<protein>
    <recommendedName>
        <fullName evidence="9">Protein-export membrane protein SecF</fullName>
    </recommendedName>
</protein>
<dbReference type="InterPro" id="IPR022645">
    <property type="entry name" value="SecD/SecF_bac"/>
</dbReference>
<keyword evidence="4 9" id="KW-0812">Transmembrane</keyword>
<dbReference type="GO" id="GO:0015450">
    <property type="term" value="F:protein-transporting ATPase activity"/>
    <property type="evidence" value="ECO:0007669"/>
    <property type="project" value="InterPro"/>
</dbReference>
<keyword evidence="6 9" id="KW-1133">Transmembrane helix</keyword>
<dbReference type="OrthoDB" id="9774769at2"/>
<feature type="domain" description="Protein export membrane protein SecD/SecF C-terminal" evidence="10">
    <location>
        <begin position="108"/>
        <end position="291"/>
    </location>
</feature>
<keyword evidence="2 9" id="KW-0813">Transport</keyword>
<keyword evidence="3 9" id="KW-1003">Cell membrane</keyword>
<dbReference type="SUPFAM" id="SSF82866">
    <property type="entry name" value="Multidrug efflux transporter AcrB transmembrane domain"/>
    <property type="match status" value="1"/>
</dbReference>
<evidence type="ECO:0000256" key="1">
    <source>
        <dbReference type="ARBA" id="ARBA00004651"/>
    </source>
</evidence>
<feature type="transmembrane region" description="Helical" evidence="9">
    <location>
        <begin position="161"/>
        <end position="184"/>
    </location>
</feature>
<sequence>MQIFDKEKKYNFMGVRHIFLAISLFLVLGSIVSIFTKGINYGIDFAGGTLVQIKYDKAAPISQIRETLDSLEAFKSVSVTEFGSKEEVTVRYSGSNDSLGADPGKNIAEILKDTGNFEIRMVSIVGPKVGGELRKKGIMALSVSLILILIYIAFRFEWRFSLAAIVAEIHDVIIAIGVISFFQIDVNLDTLAAILTIIGYSLNDTIIVFDRIRENIQDTKEGDLATLINSSLSQTLSRTILTSFTTLIAVVILFVFGGDMIHDFSFIMLIGVIVGTLSSIFIGSQGLLWLKFSIKDYREMLAAKKKREKEKERMRAMYEKGVV</sequence>
<dbReference type="Proteomes" id="UP000240535">
    <property type="component" value="Unassembled WGS sequence"/>
</dbReference>
<comment type="subcellular location">
    <subcellularLocation>
        <location evidence="1 9">Cell membrane</location>
        <topology evidence="1 9">Multi-pass membrane protein</topology>
    </subcellularLocation>
</comment>
<dbReference type="Pfam" id="PF07549">
    <property type="entry name" value="Sec_GG"/>
    <property type="match status" value="1"/>
</dbReference>
<evidence type="ECO:0000256" key="3">
    <source>
        <dbReference type="ARBA" id="ARBA00022475"/>
    </source>
</evidence>
<evidence type="ECO:0000256" key="4">
    <source>
        <dbReference type="ARBA" id="ARBA00022692"/>
    </source>
</evidence>
<gene>
    <name evidence="9 11" type="primary">secF</name>
    <name evidence="11" type="ORF">CQ405_01915</name>
</gene>
<feature type="transmembrane region" description="Helical" evidence="9">
    <location>
        <begin position="12"/>
        <end position="35"/>
    </location>
</feature>
<comment type="caution">
    <text evidence="11">The sequence shown here is derived from an EMBL/GenBank/DDBJ whole genome shotgun (WGS) entry which is preliminary data.</text>
</comment>
<dbReference type="AlphaFoldDB" id="A0A2P8R1Y5"/>
<keyword evidence="7 9" id="KW-0811">Translocation</keyword>
<keyword evidence="12" id="KW-1185">Reference proteome</keyword>
<dbReference type="Pfam" id="PF02355">
    <property type="entry name" value="SecD_SecF_C"/>
    <property type="match status" value="1"/>
</dbReference>
<proteinExistence type="inferred from homology"/>
<keyword evidence="5 9" id="KW-0653">Protein transport</keyword>
<dbReference type="GO" id="GO:0006605">
    <property type="term" value="P:protein targeting"/>
    <property type="evidence" value="ECO:0007669"/>
    <property type="project" value="UniProtKB-UniRule"/>
</dbReference>
<dbReference type="GO" id="GO:0043952">
    <property type="term" value="P:protein transport by the Sec complex"/>
    <property type="evidence" value="ECO:0007669"/>
    <property type="project" value="UniProtKB-UniRule"/>
</dbReference>
<feature type="transmembrane region" description="Helical" evidence="9">
    <location>
        <begin position="190"/>
        <end position="209"/>
    </location>
</feature>
<dbReference type="InterPro" id="IPR055344">
    <property type="entry name" value="SecD_SecF_C_bact"/>
</dbReference>
<evidence type="ECO:0000256" key="6">
    <source>
        <dbReference type="ARBA" id="ARBA00022989"/>
    </source>
</evidence>
<dbReference type="Gene3D" id="1.20.1640.10">
    <property type="entry name" value="Multidrug efflux transporter AcrB transmembrane domain"/>
    <property type="match status" value="1"/>
</dbReference>
<evidence type="ECO:0000256" key="5">
    <source>
        <dbReference type="ARBA" id="ARBA00022927"/>
    </source>
</evidence>
<dbReference type="PANTHER" id="PTHR30081">
    <property type="entry name" value="PROTEIN-EXPORT MEMBRANE PROTEIN SEC"/>
    <property type="match status" value="1"/>
</dbReference>
<evidence type="ECO:0000256" key="7">
    <source>
        <dbReference type="ARBA" id="ARBA00023010"/>
    </source>
</evidence>
<accession>A0A2P8R1Y5</accession>
<evidence type="ECO:0000256" key="2">
    <source>
        <dbReference type="ARBA" id="ARBA00022448"/>
    </source>
</evidence>
<dbReference type="NCBIfam" id="TIGR00916">
    <property type="entry name" value="2A0604s01"/>
    <property type="match status" value="1"/>
</dbReference>
<evidence type="ECO:0000313" key="11">
    <source>
        <dbReference type="EMBL" id="PSM52507.1"/>
    </source>
</evidence>
<evidence type="ECO:0000313" key="12">
    <source>
        <dbReference type="Proteomes" id="UP000240535"/>
    </source>
</evidence>
<dbReference type="PANTHER" id="PTHR30081:SF8">
    <property type="entry name" value="PROTEIN TRANSLOCASE SUBUNIT SECF"/>
    <property type="match status" value="1"/>
</dbReference>
<evidence type="ECO:0000256" key="8">
    <source>
        <dbReference type="ARBA" id="ARBA00023136"/>
    </source>
</evidence>
<dbReference type="GO" id="GO:0005886">
    <property type="term" value="C:plasma membrane"/>
    <property type="evidence" value="ECO:0007669"/>
    <property type="project" value="UniProtKB-SubCell"/>
</dbReference>
<dbReference type="HAMAP" id="MF_01464_B">
    <property type="entry name" value="SecF_B"/>
    <property type="match status" value="1"/>
</dbReference>
<organism evidence="11 12">
    <name type="scientific">Campylobacter blaseri</name>
    <dbReference type="NCBI Taxonomy" id="2042961"/>
    <lineage>
        <taxon>Bacteria</taxon>
        <taxon>Pseudomonadati</taxon>
        <taxon>Campylobacterota</taxon>
        <taxon>Epsilonproteobacteria</taxon>
        <taxon>Campylobacterales</taxon>
        <taxon>Campylobacteraceae</taxon>
        <taxon>Campylobacter</taxon>
    </lineage>
</organism>
<dbReference type="PRINTS" id="PR01755">
    <property type="entry name" value="SECFTRNLCASE"/>
</dbReference>
<reference evidence="12" key="1">
    <citation type="submission" date="2017-10" db="EMBL/GenBank/DDBJ databases">
        <title>Campylobacter species from seals.</title>
        <authorList>
            <person name="Gilbert M.J."/>
            <person name="Zomer A.L."/>
            <person name="Timmerman A.J."/>
            <person name="Duim B."/>
            <person name="Wagenaar J.A."/>
        </authorList>
    </citation>
    <scope>NUCLEOTIDE SEQUENCE [LARGE SCALE GENOMIC DNA]</scope>
    <source>
        <strain evidence="12">17S00004-5</strain>
    </source>
</reference>
<evidence type="ECO:0000256" key="9">
    <source>
        <dbReference type="HAMAP-Rule" id="MF_01464"/>
    </source>
</evidence>
<feature type="transmembrane region" description="Helical" evidence="9">
    <location>
        <begin position="240"/>
        <end position="258"/>
    </location>
</feature>
<feature type="transmembrane region" description="Helical" evidence="9">
    <location>
        <begin position="264"/>
        <end position="290"/>
    </location>
</feature>
<comment type="subunit">
    <text evidence="9">Forms a complex with SecD. Part of the essential Sec protein translocation apparatus which comprises SecA, SecYEG and auxiliary proteins SecDF. Other proteins may also be involved.</text>
</comment>
<dbReference type="InterPro" id="IPR022813">
    <property type="entry name" value="SecD/SecF_arch_bac"/>
</dbReference>
<evidence type="ECO:0000259" key="10">
    <source>
        <dbReference type="Pfam" id="PF02355"/>
    </source>
</evidence>
<keyword evidence="8 9" id="KW-0472">Membrane</keyword>
<name>A0A2P8R1Y5_9BACT</name>